<evidence type="ECO:0000313" key="3">
    <source>
        <dbReference type="EMBL" id="SET22474.1"/>
    </source>
</evidence>
<keyword evidence="4" id="KW-1185">Reference proteome</keyword>
<dbReference type="Pfam" id="PF01458">
    <property type="entry name" value="SUFBD_core"/>
    <property type="match status" value="1"/>
</dbReference>
<reference evidence="4" key="1">
    <citation type="submission" date="2016-10" db="EMBL/GenBank/DDBJ databases">
        <authorList>
            <person name="Varghese N."/>
            <person name="Submissions S."/>
        </authorList>
    </citation>
    <scope>NUCLEOTIDE SEQUENCE [LARGE SCALE GENOMIC DNA]</scope>
    <source>
        <strain evidence="4">NLAE-zl-G277</strain>
    </source>
</reference>
<dbReference type="EMBL" id="FOIM01000003">
    <property type="protein sequence ID" value="SET22474.1"/>
    <property type="molecule type" value="Genomic_DNA"/>
</dbReference>
<dbReference type="RefSeq" id="WP_092361083.1">
    <property type="nucleotide sequence ID" value="NZ_DAINWJ010000057.1"/>
</dbReference>
<evidence type="ECO:0000313" key="4">
    <source>
        <dbReference type="Proteomes" id="UP000198508"/>
    </source>
</evidence>
<name>A0A1I0CRS1_9FIRM</name>
<dbReference type="STRING" id="460384.SAMN05216313_103136"/>
<accession>A0A1I0CRS1</accession>
<organism evidence="3 4">
    <name type="scientific">Enterocloster lavalensis</name>
    <dbReference type="NCBI Taxonomy" id="460384"/>
    <lineage>
        <taxon>Bacteria</taxon>
        <taxon>Bacillati</taxon>
        <taxon>Bacillota</taxon>
        <taxon>Clostridia</taxon>
        <taxon>Lachnospirales</taxon>
        <taxon>Lachnospiraceae</taxon>
        <taxon>Enterocloster</taxon>
    </lineage>
</organism>
<dbReference type="InterPro" id="IPR037284">
    <property type="entry name" value="SUF_FeS_clus_asmbl_SufBD_sf"/>
</dbReference>
<dbReference type="InterPro" id="IPR055346">
    <property type="entry name" value="Fe-S_cluster_assembly_SufBD"/>
</dbReference>
<dbReference type="PANTHER" id="PTHR30508:SF1">
    <property type="entry name" value="UPF0051 PROTEIN ABCI8, CHLOROPLASTIC-RELATED"/>
    <property type="match status" value="1"/>
</dbReference>
<dbReference type="Proteomes" id="UP000198508">
    <property type="component" value="Unassembled WGS sequence"/>
</dbReference>
<proteinExistence type="inferred from homology"/>
<gene>
    <name evidence="3" type="ORF">SAMN05216313_103136</name>
</gene>
<sequence length="310" mass="33254">MNKITEMLLKILTGFKEEFVGAYNIRENGRCAARQSSPNIRIAVKTDEPGLDIHIDSRARGETVYIPACVTQGGVDDLVYNDFYVDAGADVTIVAGCGVHTDGAEDAAHNGIHRFFLENGSRIIYREKHVGTGNGSGLKRIDPVTFAVLGPGSALEMDTVQLGGVDRTVRTTSAQLAAAARLTIRERIQTDGRDTARTDFTVSMDGDGSAVNLISRSVARGSSRQTYRSKLIGNCRCSGHSECDAILMDRGRVDAFPELIAGCRDASLIHEAAIGRIAGEQIVKLRTLGLSEGEAERRIIEGFLGGAAPM</sequence>
<feature type="domain" description="SUF system FeS cluster assembly SufBD core" evidence="2">
    <location>
        <begin position="85"/>
        <end position="303"/>
    </location>
</feature>
<dbReference type="GO" id="GO:0016226">
    <property type="term" value="P:iron-sulfur cluster assembly"/>
    <property type="evidence" value="ECO:0007669"/>
    <property type="project" value="InterPro"/>
</dbReference>
<dbReference type="PANTHER" id="PTHR30508">
    <property type="entry name" value="FES CLUSTER ASSEMBLY PROTEIN SUF"/>
    <property type="match status" value="1"/>
</dbReference>
<comment type="similarity">
    <text evidence="1">Belongs to the iron-sulfur cluster assembly SufBD family.</text>
</comment>
<dbReference type="SUPFAM" id="SSF101960">
    <property type="entry name" value="Stabilizer of iron transporter SufD"/>
    <property type="match status" value="1"/>
</dbReference>
<protein>
    <submittedName>
        <fullName evidence="3">Uncharacterized protein family (UPF0051)</fullName>
    </submittedName>
</protein>
<dbReference type="InterPro" id="IPR000825">
    <property type="entry name" value="SUF_FeS_clus_asmbl_SufBD_core"/>
</dbReference>
<dbReference type="AlphaFoldDB" id="A0A1I0CRS1"/>
<evidence type="ECO:0000259" key="2">
    <source>
        <dbReference type="Pfam" id="PF01458"/>
    </source>
</evidence>
<evidence type="ECO:0000256" key="1">
    <source>
        <dbReference type="ARBA" id="ARBA00043967"/>
    </source>
</evidence>